<proteinExistence type="predicted"/>
<feature type="compositionally biased region" description="Polar residues" evidence="1">
    <location>
        <begin position="289"/>
        <end position="307"/>
    </location>
</feature>
<feature type="region of interest" description="Disordered" evidence="1">
    <location>
        <begin position="163"/>
        <end position="307"/>
    </location>
</feature>
<keyword evidence="2" id="KW-1133">Transmembrane helix</keyword>
<dbReference type="EnsemblPlants" id="PGSC0003DMT400026312">
    <property type="protein sequence ID" value="PGSC0003DMT400026312"/>
    <property type="gene ID" value="PGSC0003DMG400010155"/>
</dbReference>
<dbReference type="HOGENOM" id="CLU_051097_0_0_1"/>
<feature type="compositionally biased region" description="Polar residues" evidence="1">
    <location>
        <begin position="237"/>
        <end position="256"/>
    </location>
</feature>
<reference evidence="4" key="1">
    <citation type="journal article" date="2011" name="Nature">
        <title>Genome sequence and analysis of the tuber crop potato.</title>
        <authorList>
            <consortium name="The Potato Genome Sequencing Consortium"/>
        </authorList>
    </citation>
    <scope>NUCLEOTIDE SEQUENCE [LARGE SCALE GENOMIC DNA]</scope>
    <source>
        <strain evidence="4">cv. DM1-3 516 R44</strain>
    </source>
</reference>
<keyword evidence="4" id="KW-1185">Reference proteome</keyword>
<keyword evidence="2" id="KW-0472">Membrane</keyword>
<dbReference type="PANTHER" id="PTHR33098:SF96">
    <property type="entry name" value="DUF4408 DOMAIN-CONTAINING PROTEIN"/>
    <property type="match status" value="1"/>
</dbReference>
<keyword evidence="2" id="KW-0812">Transmembrane</keyword>
<dbReference type="eggNOG" id="ENOG502R7R3">
    <property type="taxonomic scope" value="Eukaryota"/>
</dbReference>
<dbReference type="InParanoid" id="M1AN06"/>
<protein>
    <recommendedName>
        <fullName evidence="5">DUF4408 domain-containing protein</fullName>
    </recommendedName>
</protein>
<dbReference type="PaxDb" id="4113-PGSC0003DMT400026312"/>
<reference evidence="3" key="2">
    <citation type="submission" date="2015-06" db="UniProtKB">
        <authorList>
            <consortium name="EnsemblPlants"/>
        </authorList>
    </citation>
    <scope>IDENTIFICATION</scope>
    <source>
        <strain evidence="3">DM1-3 516 R44</strain>
    </source>
</reference>
<evidence type="ECO:0000313" key="4">
    <source>
        <dbReference type="Proteomes" id="UP000011115"/>
    </source>
</evidence>
<dbReference type="OMA" id="DTLMSFF"/>
<accession>M1AN06</accession>
<evidence type="ECO:0008006" key="5">
    <source>
        <dbReference type="Google" id="ProtNLM"/>
    </source>
</evidence>
<dbReference type="Gramene" id="PGSC0003DMT400026312">
    <property type="protein sequence ID" value="PGSC0003DMT400026312"/>
    <property type="gene ID" value="PGSC0003DMG400010155"/>
</dbReference>
<dbReference type="Proteomes" id="UP000011115">
    <property type="component" value="Unassembled WGS sequence"/>
</dbReference>
<organism evidence="3 4">
    <name type="scientific">Solanum tuberosum</name>
    <name type="common">Potato</name>
    <dbReference type="NCBI Taxonomy" id="4113"/>
    <lineage>
        <taxon>Eukaryota</taxon>
        <taxon>Viridiplantae</taxon>
        <taxon>Streptophyta</taxon>
        <taxon>Embryophyta</taxon>
        <taxon>Tracheophyta</taxon>
        <taxon>Spermatophyta</taxon>
        <taxon>Magnoliopsida</taxon>
        <taxon>eudicotyledons</taxon>
        <taxon>Gunneridae</taxon>
        <taxon>Pentapetalae</taxon>
        <taxon>asterids</taxon>
        <taxon>lamiids</taxon>
        <taxon>Solanales</taxon>
        <taxon>Solanaceae</taxon>
        <taxon>Solanoideae</taxon>
        <taxon>Solaneae</taxon>
        <taxon>Solanum</taxon>
    </lineage>
</organism>
<feature type="compositionally biased region" description="Low complexity" evidence="1">
    <location>
        <begin position="168"/>
        <end position="179"/>
    </location>
</feature>
<feature type="compositionally biased region" description="Polar residues" evidence="1">
    <location>
        <begin position="191"/>
        <end position="204"/>
    </location>
</feature>
<feature type="transmembrane region" description="Helical" evidence="2">
    <location>
        <begin position="57"/>
        <end position="75"/>
    </location>
</feature>
<sequence length="438" mass="50137">MASLIKFGLTMELLLLSTGLISTFFMLKKTISPYYLFNMFFVNLSEILNYLKSFLSSPFYICLFINSVVILILIFSKFQHTIKKFIDIFLDEKDVDYDEVQIQPQAHHQEKEEYMPNRTNSVIAMDTLMSFFNRYNSHPDIQDDMPTTTTTPQSQISWGRLKAKLDRPQTTTTTLPQSQTRRDRLRAKANSAKNTLPQSQTSWDRVSAKIDSSPKTTTTTTLPRSQISRDGLRVKANSDTNNRTKTTLPHSQTSWDRVSAKIDSSPKTTTTTTLPRSQISRDGLRVKANSAQTTETKTTLPHSQTSWDRVSAKIDSSQQTLHNFRDISHLTEAREIVSPHISDHETITRTNYQENIEEGQLEGDSLEATWEAITKKKELKKSLTFNDALSMSRIGGLRGDISVTTEESNKKFDDFIKKINQDRLLQRQESVNMLNRAR</sequence>
<evidence type="ECO:0000313" key="3">
    <source>
        <dbReference type="EnsemblPlants" id="PGSC0003DMT400026312"/>
    </source>
</evidence>
<name>M1AN06_SOLTU</name>
<evidence type="ECO:0000256" key="1">
    <source>
        <dbReference type="SAM" id="MobiDB-lite"/>
    </source>
</evidence>
<evidence type="ECO:0000256" key="2">
    <source>
        <dbReference type="SAM" id="Phobius"/>
    </source>
</evidence>
<dbReference type="AlphaFoldDB" id="M1AN06"/>
<dbReference type="PANTHER" id="PTHR33098">
    <property type="entry name" value="COTTON FIBER (DUF761)"/>
    <property type="match status" value="1"/>
</dbReference>